<name>A0ABW8XXJ1_9FLAO</name>
<keyword evidence="3" id="KW-1185">Reference proteome</keyword>
<accession>A0ABW8XXJ1</accession>
<dbReference type="RefSeq" id="WP_408082292.1">
    <property type="nucleotide sequence ID" value="NZ_JBELQA010000007.1"/>
</dbReference>
<keyword evidence="1" id="KW-0732">Signal</keyword>
<organism evidence="2 3">
    <name type="scientific">Flavobacterium plantiphilum</name>
    <dbReference type="NCBI Taxonomy" id="3163297"/>
    <lineage>
        <taxon>Bacteria</taxon>
        <taxon>Pseudomonadati</taxon>
        <taxon>Bacteroidota</taxon>
        <taxon>Flavobacteriia</taxon>
        <taxon>Flavobacteriales</taxon>
        <taxon>Flavobacteriaceae</taxon>
        <taxon>Flavobacterium</taxon>
    </lineage>
</organism>
<sequence length="290" mass="31207">MRMLKTKLQLIVLFLIALVTSCTYEPVDGTVEPDPDGENVNSGVFKADFSGQTWTAKETQAVISGNFIEISAIDSKGDSFGFLIEGNAAGTYAANVNIVAYTPAGTEYGYWAVNDDNPTENTGSVIITSINTQTKTISGTFSFKGYWSDSDNPRAAMQFTNGAFKDIPYISQEETADVFTAKVGGTNYVATDISAIEINNFITIGALDANQNNLAIAIKSSLGTGSYTIVNTFGADVQGYYEDQNDEYKAVSGTLNITSKTDDRIKGTFNFTTNGTTPFIITEGAFDVEY</sequence>
<proteinExistence type="predicted"/>
<dbReference type="PROSITE" id="PS51257">
    <property type="entry name" value="PROKAR_LIPOPROTEIN"/>
    <property type="match status" value="1"/>
</dbReference>
<evidence type="ECO:0000256" key="1">
    <source>
        <dbReference type="SAM" id="SignalP"/>
    </source>
</evidence>
<dbReference type="InterPro" id="IPR046219">
    <property type="entry name" value="DUF6252"/>
</dbReference>
<dbReference type="Proteomes" id="UP001629260">
    <property type="component" value="Unassembled WGS sequence"/>
</dbReference>
<evidence type="ECO:0000313" key="2">
    <source>
        <dbReference type="EMBL" id="MFL9831825.1"/>
    </source>
</evidence>
<feature type="chain" id="PRO_5047503972" evidence="1">
    <location>
        <begin position="25"/>
        <end position="290"/>
    </location>
</feature>
<evidence type="ECO:0000313" key="3">
    <source>
        <dbReference type="Proteomes" id="UP001629260"/>
    </source>
</evidence>
<comment type="caution">
    <text evidence="2">The sequence shown here is derived from an EMBL/GenBank/DDBJ whole genome shotgun (WGS) entry which is preliminary data.</text>
</comment>
<dbReference type="EMBL" id="JBELQA010000007">
    <property type="protein sequence ID" value="MFL9831825.1"/>
    <property type="molecule type" value="Genomic_DNA"/>
</dbReference>
<protein>
    <submittedName>
        <fullName evidence="2">DUF6252 family protein</fullName>
    </submittedName>
</protein>
<dbReference type="Pfam" id="PF19765">
    <property type="entry name" value="DUF6252"/>
    <property type="match status" value="1"/>
</dbReference>
<feature type="signal peptide" evidence="1">
    <location>
        <begin position="1"/>
        <end position="24"/>
    </location>
</feature>
<reference evidence="2 3" key="1">
    <citation type="submission" date="2024-06" db="EMBL/GenBank/DDBJ databases">
        <authorList>
            <person name="Kaempfer P."/>
            <person name="Viver T."/>
        </authorList>
    </citation>
    <scope>NUCLEOTIDE SEQUENCE [LARGE SCALE GENOMIC DNA]</scope>
    <source>
        <strain evidence="2 3">ST-87</strain>
    </source>
</reference>
<gene>
    <name evidence="2" type="ORF">ABS764_13305</name>
</gene>